<reference evidence="1" key="1">
    <citation type="submission" date="2023-03" db="EMBL/GenBank/DDBJ databases">
        <title>Massive genome expansion in bonnet fungi (Mycena s.s.) driven by repeated elements and novel gene families across ecological guilds.</title>
        <authorList>
            <consortium name="Lawrence Berkeley National Laboratory"/>
            <person name="Harder C.B."/>
            <person name="Miyauchi S."/>
            <person name="Viragh M."/>
            <person name="Kuo A."/>
            <person name="Thoen E."/>
            <person name="Andreopoulos B."/>
            <person name="Lu D."/>
            <person name="Skrede I."/>
            <person name="Drula E."/>
            <person name="Henrissat B."/>
            <person name="Morin E."/>
            <person name="Kohler A."/>
            <person name="Barry K."/>
            <person name="LaButti K."/>
            <person name="Morin E."/>
            <person name="Salamov A."/>
            <person name="Lipzen A."/>
            <person name="Mereny Z."/>
            <person name="Hegedus B."/>
            <person name="Baldrian P."/>
            <person name="Stursova M."/>
            <person name="Weitz H."/>
            <person name="Taylor A."/>
            <person name="Grigoriev I.V."/>
            <person name="Nagy L.G."/>
            <person name="Martin F."/>
            <person name="Kauserud H."/>
        </authorList>
    </citation>
    <scope>NUCLEOTIDE SEQUENCE</scope>
    <source>
        <strain evidence="1">9144</strain>
    </source>
</reference>
<dbReference type="AlphaFoldDB" id="A0AAD6VI33"/>
<sequence>MHIPNLAHPVLRSGALDVLARFQKFLPDRGAEIEWLTAKPARHRLVSWADGSCSHMLSPSVAPMGHRATATPPPLVDTFRRLASPLPPVATCLRTPWPARYYTCTRLRITELQRNLEPSDLHLAIRFYQTSFEGRDSGSLGLLSAACAPHPPAVTQMVPAGSEPICILPECCYISHICLSNPLTIIHSASLSVASRAPI</sequence>
<gene>
    <name evidence="1" type="ORF">GGX14DRAFT_618777</name>
</gene>
<protein>
    <submittedName>
        <fullName evidence="1">Uncharacterized protein</fullName>
    </submittedName>
</protein>
<comment type="caution">
    <text evidence="1">The sequence shown here is derived from an EMBL/GenBank/DDBJ whole genome shotgun (WGS) entry which is preliminary data.</text>
</comment>
<accession>A0AAD6VI33</accession>
<dbReference type="EMBL" id="JARJCW010000021">
    <property type="protein sequence ID" value="KAJ7213479.1"/>
    <property type="molecule type" value="Genomic_DNA"/>
</dbReference>
<evidence type="ECO:0000313" key="1">
    <source>
        <dbReference type="EMBL" id="KAJ7213479.1"/>
    </source>
</evidence>
<organism evidence="1 2">
    <name type="scientific">Mycena pura</name>
    <dbReference type="NCBI Taxonomy" id="153505"/>
    <lineage>
        <taxon>Eukaryota</taxon>
        <taxon>Fungi</taxon>
        <taxon>Dikarya</taxon>
        <taxon>Basidiomycota</taxon>
        <taxon>Agaricomycotina</taxon>
        <taxon>Agaricomycetes</taxon>
        <taxon>Agaricomycetidae</taxon>
        <taxon>Agaricales</taxon>
        <taxon>Marasmiineae</taxon>
        <taxon>Mycenaceae</taxon>
        <taxon>Mycena</taxon>
    </lineage>
</organism>
<evidence type="ECO:0000313" key="2">
    <source>
        <dbReference type="Proteomes" id="UP001219525"/>
    </source>
</evidence>
<keyword evidence="2" id="KW-1185">Reference proteome</keyword>
<name>A0AAD6VI33_9AGAR</name>
<dbReference type="Proteomes" id="UP001219525">
    <property type="component" value="Unassembled WGS sequence"/>
</dbReference>
<proteinExistence type="predicted"/>